<dbReference type="AlphaFoldDB" id="A0A2T4A9P0"/>
<proteinExistence type="predicted"/>
<dbReference type="Proteomes" id="UP000241690">
    <property type="component" value="Unassembled WGS sequence"/>
</dbReference>
<evidence type="ECO:0000313" key="2">
    <source>
        <dbReference type="Proteomes" id="UP000241690"/>
    </source>
</evidence>
<dbReference type="RefSeq" id="XP_024773443.1">
    <property type="nucleotide sequence ID" value="XM_024921410.1"/>
</dbReference>
<name>A0A2T4A9P0_TRIHA</name>
<accession>A0A2T4A9P0</accession>
<reference evidence="1 2" key="1">
    <citation type="submission" date="2016-07" db="EMBL/GenBank/DDBJ databases">
        <title>Multiple horizontal gene transfer events from other fungi enriched the ability of initially mycotrophic Trichoderma (Ascomycota) to feed on dead plant biomass.</title>
        <authorList>
            <consortium name="DOE Joint Genome Institute"/>
            <person name="Aerts A."/>
            <person name="Atanasova L."/>
            <person name="Chenthamara K."/>
            <person name="Zhang J."/>
            <person name="Grujic M."/>
            <person name="Henrissat B."/>
            <person name="Kuo A."/>
            <person name="Salamov A."/>
            <person name="Lipzen A."/>
            <person name="Labutti K."/>
            <person name="Barry K."/>
            <person name="Miao Y."/>
            <person name="Rahimi M.J."/>
            <person name="Shen Q."/>
            <person name="Grigoriev I.V."/>
            <person name="Kubicek C.P."/>
            <person name="Druzhinina I.S."/>
        </authorList>
    </citation>
    <scope>NUCLEOTIDE SEQUENCE [LARGE SCALE GENOMIC DNA]</scope>
    <source>
        <strain evidence="1 2">CBS 226.95</strain>
    </source>
</reference>
<dbReference type="GeneID" id="36629992"/>
<dbReference type="EMBL" id="KZ679681">
    <property type="protein sequence ID" value="PTB53766.1"/>
    <property type="molecule type" value="Genomic_DNA"/>
</dbReference>
<organism evidence="1 2">
    <name type="scientific">Trichoderma harzianum CBS 226.95</name>
    <dbReference type="NCBI Taxonomy" id="983964"/>
    <lineage>
        <taxon>Eukaryota</taxon>
        <taxon>Fungi</taxon>
        <taxon>Dikarya</taxon>
        <taxon>Ascomycota</taxon>
        <taxon>Pezizomycotina</taxon>
        <taxon>Sordariomycetes</taxon>
        <taxon>Hypocreomycetidae</taxon>
        <taxon>Hypocreales</taxon>
        <taxon>Hypocreaceae</taxon>
        <taxon>Trichoderma</taxon>
    </lineage>
</organism>
<protein>
    <submittedName>
        <fullName evidence="1">Uncharacterized protein</fullName>
    </submittedName>
</protein>
<gene>
    <name evidence="1" type="ORF">M431DRAFT_554995</name>
</gene>
<keyword evidence="2" id="KW-1185">Reference proteome</keyword>
<evidence type="ECO:0000313" key="1">
    <source>
        <dbReference type="EMBL" id="PTB53766.1"/>
    </source>
</evidence>
<sequence length="248" mass="27873">MAAVVNITAPLGQIVQTASPAQKLHARQLVRLFKDVPTTNPVKACFTTPEIFKARWLVEENSSLSRPEEFFENANEVRYPAHWLTVQGATNAVANFRGFANLLPGWGPLVITRGNNPVQSQFNLRIEVLGRSEPEQPWSPSHRRIKHMVGTIADTAFALLSSPRSLQKLQEMFTIIRDNWNERGIDHCVSGGANSQIVVNHFLTTLQARFPTLKLVGHKDRTLNSDQFHRGLDKVTRSRTSILKHVVI</sequence>